<dbReference type="InterPro" id="IPR051045">
    <property type="entry name" value="TonB-dependent_transducer"/>
</dbReference>
<evidence type="ECO:0000256" key="3">
    <source>
        <dbReference type="ARBA" id="ARBA00022448"/>
    </source>
</evidence>
<comment type="function">
    <text evidence="10">Interacts with outer membrane receptor proteins that carry out high-affinity binding and energy dependent uptake into the periplasmic space of specific substrates. It could act to transduce energy from the cytoplasmic membrane to specific energy-requiring processes in the outer membrane, resulting in the release into the periplasm of ligands bound by these outer membrane proteins.</text>
</comment>
<keyword evidence="14" id="KW-1185">Reference proteome</keyword>
<dbReference type="Pfam" id="PF03544">
    <property type="entry name" value="TonB_C"/>
    <property type="match status" value="1"/>
</dbReference>
<keyword evidence="5 10" id="KW-0997">Cell inner membrane</keyword>
<dbReference type="PROSITE" id="PS52015">
    <property type="entry name" value="TONB_CTD"/>
    <property type="match status" value="1"/>
</dbReference>
<evidence type="ECO:0000256" key="6">
    <source>
        <dbReference type="ARBA" id="ARBA00022692"/>
    </source>
</evidence>
<evidence type="ECO:0000313" key="14">
    <source>
        <dbReference type="Proteomes" id="UP000044377"/>
    </source>
</evidence>
<feature type="region of interest" description="Disordered" evidence="11">
    <location>
        <begin position="98"/>
        <end position="184"/>
    </location>
</feature>
<keyword evidence="7 10" id="KW-0653">Protein transport</keyword>
<keyword evidence="3 10" id="KW-0813">Transport</keyword>
<evidence type="ECO:0000256" key="2">
    <source>
        <dbReference type="ARBA" id="ARBA00006555"/>
    </source>
</evidence>
<dbReference type="GO" id="GO:0030288">
    <property type="term" value="C:outer membrane-bounded periplasmic space"/>
    <property type="evidence" value="ECO:0007669"/>
    <property type="project" value="InterPro"/>
</dbReference>
<keyword evidence="4 10" id="KW-1003">Cell membrane</keyword>
<dbReference type="Gene3D" id="3.30.2420.10">
    <property type="entry name" value="TonB"/>
    <property type="match status" value="1"/>
</dbReference>
<feature type="compositionally biased region" description="Low complexity" evidence="11">
    <location>
        <begin position="144"/>
        <end position="163"/>
    </location>
</feature>
<evidence type="ECO:0000256" key="1">
    <source>
        <dbReference type="ARBA" id="ARBA00004383"/>
    </source>
</evidence>
<dbReference type="PRINTS" id="PR01374">
    <property type="entry name" value="TONBPROTEIN"/>
</dbReference>
<organism evidence="13 14">
    <name type="scientific">Brenneria goodwinii</name>
    <dbReference type="NCBI Taxonomy" id="1109412"/>
    <lineage>
        <taxon>Bacteria</taxon>
        <taxon>Pseudomonadati</taxon>
        <taxon>Pseudomonadota</taxon>
        <taxon>Gammaproteobacteria</taxon>
        <taxon>Enterobacterales</taxon>
        <taxon>Pectobacteriaceae</taxon>
        <taxon>Brenneria</taxon>
    </lineage>
</organism>
<evidence type="ECO:0000256" key="4">
    <source>
        <dbReference type="ARBA" id="ARBA00022475"/>
    </source>
</evidence>
<dbReference type="Proteomes" id="UP000044377">
    <property type="component" value="Unassembled WGS sequence"/>
</dbReference>
<comment type="similarity">
    <text evidence="2 10">Belongs to the TonB family.</text>
</comment>
<dbReference type="InterPro" id="IPR006260">
    <property type="entry name" value="TonB/TolA_C"/>
</dbReference>
<name>A0A0G4JR96_9GAMM</name>
<dbReference type="PANTHER" id="PTHR33446:SF2">
    <property type="entry name" value="PROTEIN TONB"/>
    <property type="match status" value="1"/>
</dbReference>
<evidence type="ECO:0000313" key="13">
    <source>
        <dbReference type="EMBL" id="CPR14226.1"/>
    </source>
</evidence>
<evidence type="ECO:0000256" key="11">
    <source>
        <dbReference type="SAM" id="MobiDB-lite"/>
    </source>
</evidence>
<dbReference type="GO" id="GO:0015891">
    <property type="term" value="P:siderophore transport"/>
    <property type="evidence" value="ECO:0007669"/>
    <property type="project" value="InterPro"/>
</dbReference>
<proteinExistence type="inferred from homology"/>
<feature type="compositionally biased region" description="Basic and acidic residues" evidence="11">
    <location>
        <begin position="99"/>
        <end position="118"/>
    </location>
</feature>
<protein>
    <recommendedName>
        <fullName evidence="10">Protein TonB</fullName>
    </recommendedName>
</protein>
<keyword evidence="9" id="KW-0472">Membrane</keyword>
<evidence type="ECO:0000256" key="9">
    <source>
        <dbReference type="ARBA" id="ARBA00023136"/>
    </source>
</evidence>
<comment type="subcellular location">
    <subcellularLocation>
        <location evidence="1 10">Cell inner membrane</location>
        <topology evidence="1 10">Single-pass membrane protein</topology>
        <orientation evidence="1 10">Periplasmic side</orientation>
    </subcellularLocation>
</comment>
<evidence type="ECO:0000256" key="5">
    <source>
        <dbReference type="ARBA" id="ARBA00022519"/>
    </source>
</evidence>
<dbReference type="PANTHER" id="PTHR33446">
    <property type="entry name" value="PROTEIN TONB-RELATED"/>
    <property type="match status" value="1"/>
</dbReference>
<evidence type="ECO:0000259" key="12">
    <source>
        <dbReference type="PROSITE" id="PS52015"/>
    </source>
</evidence>
<evidence type="ECO:0000256" key="7">
    <source>
        <dbReference type="ARBA" id="ARBA00022927"/>
    </source>
</evidence>
<gene>
    <name evidence="13" type="ORF">BN1221_00633c</name>
</gene>
<evidence type="ECO:0000256" key="10">
    <source>
        <dbReference type="RuleBase" id="RU362123"/>
    </source>
</evidence>
<sequence>MKFFTLSLLAHAVLAMLFLWRYSAPEENVEKMAGSEGGSMQVMMVPSAIALPETSAELSEQPIPVVQTSIPEPSVTLPSQPTAVIKLPVAEPKPVTVAVEKKPLAREKKPPEKTRQETRVSQQSQVKPVEKQPPSQTAAREVSDTPSLNSSATSSMSSGAVTAKTGESDSGQAKQGAGSANTQRLKALHRRVNYPARAKSMGVEGKVRVKFDITGSGTVTNIRVLSENPDGVFGDGVMKDMARWRYQTQTSVENQVVSIVFKLDGRIQFDN</sequence>
<dbReference type="InterPro" id="IPR003538">
    <property type="entry name" value="TonB"/>
</dbReference>
<dbReference type="EMBL" id="CGIG01000001">
    <property type="protein sequence ID" value="CPR14226.1"/>
    <property type="molecule type" value="Genomic_DNA"/>
</dbReference>
<dbReference type="InterPro" id="IPR037682">
    <property type="entry name" value="TonB_C"/>
</dbReference>
<dbReference type="GO" id="GO:0098797">
    <property type="term" value="C:plasma membrane protein complex"/>
    <property type="evidence" value="ECO:0007669"/>
    <property type="project" value="TreeGrafter"/>
</dbReference>
<dbReference type="STRING" id="1109412.BN1221_00633c"/>
<keyword evidence="6" id="KW-0812">Transmembrane</keyword>
<dbReference type="GO" id="GO:0031992">
    <property type="term" value="F:energy transducer activity"/>
    <property type="evidence" value="ECO:0007669"/>
    <property type="project" value="InterPro"/>
</dbReference>
<accession>A0A0G4JR96</accession>
<keyword evidence="10" id="KW-0735">Signal-anchor</keyword>
<evidence type="ECO:0000256" key="8">
    <source>
        <dbReference type="ARBA" id="ARBA00022989"/>
    </source>
</evidence>
<feature type="compositionally biased region" description="Polar residues" evidence="11">
    <location>
        <begin position="168"/>
        <end position="184"/>
    </location>
</feature>
<feature type="domain" description="TonB C-terminal" evidence="12">
    <location>
        <begin position="179"/>
        <end position="270"/>
    </location>
</feature>
<dbReference type="AlphaFoldDB" id="A0A0G4JR96"/>
<dbReference type="GO" id="GO:0015031">
    <property type="term" value="P:protein transport"/>
    <property type="evidence" value="ECO:0007669"/>
    <property type="project" value="UniProtKB-UniRule"/>
</dbReference>
<keyword evidence="8" id="KW-1133">Transmembrane helix</keyword>
<reference evidence="14" key="1">
    <citation type="submission" date="2015-01" db="EMBL/GenBank/DDBJ databases">
        <authorList>
            <person name="Paterson Steve"/>
        </authorList>
    </citation>
    <scope>NUCLEOTIDE SEQUENCE [LARGE SCALE GENOMIC DNA]</scope>
    <source>
        <strain evidence="14">OBR1</strain>
    </source>
</reference>
<dbReference type="SUPFAM" id="SSF74653">
    <property type="entry name" value="TolA/TonB C-terminal domain"/>
    <property type="match status" value="1"/>
</dbReference>
<dbReference type="GO" id="GO:0055085">
    <property type="term" value="P:transmembrane transport"/>
    <property type="evidence" value="ECO:0007669"/>
    <property type="project" value="InterPro"/>
</dbReference>
<dbReference type="NCBIfam" id="TIGR01352">
    <property type="entry name" value="tonB_Cterm"/>
    <property type="match status" value="1"/>
</dbReference>